<accession>J0LB56</accession>
<protein>
    <submittedName>
        <fullName evidence="2">Uncharacterized protein</fullName>
    </submittedName>
</protein>
<dbReference type="InParanoid" id="J0LB56"/>
<organism evidence="2 3">
    <name type="scientific">Auricularia subglabra (strain TFB-10046 / SS5)</name>
    <name type="common">White-rot fungus</name>
    <name type="synonym">Auricularia delicata (strain TFB10046)</name>
    <dbReference type="NCBI Taxonomy" id="717982"/>
    <lineage>
        <taxon>Eukaryota</taxon>
        <taxon>Fungi</taxon>
        <taxon>Dikarya</taxon>
        <taxon>Basidiomycota</taxon>
        <taxon>Agaricomycotina</taxon>
        <taxon>Agaricomycetes</taxon>
        <taxon>Auriculariales</taxon>
        <taxon>Auriculariaceae</taxon>
        <taxon>Auricularia</taxon>
    </lineage>
</organism>
<evidence type="ECO:0000313" key="2">
    <source>
        <dbReference type="EMBL" id="EJD33673.1"/>
    </source>
</evidence>
<dbReference type="KEGG" id="adl:AURDEDRAFT_177241"/>
<dbReference type="EMBL" id="JH688122">
    <property type="protein sequence ID" value="EJD33673.1"/>
    <property type="molecule type" value="Genomic_DNA"/>
</dbReference>
<dbReference type="OrthoDB" id="3270336at2759"/>
<dbReference type="AlphaFoldDB" id="J0LB56"/>
<proteinExistence type="predicted"/>
<name>J0LB56_AURST</name>
<dbReference type="Proteomes" id="UP000006514">
    <property type="component" value="Unassembled WGS sequence"/>
</dbReference>
<keyword evidence="3" id="KW-1185">Reference proteome</keyword>
<evidence type="ECO:0000256" key="1">
    <source>
        <dbReference type="SAM" id="MobiDB-lite"/>
    </source>
</evidence>
<sequence>MSSSLRALLKLAGVLLGPDGSFQSATPTLLLGVTTPSPVQSRSSSVSSIERKRHTLVRSYRIASATNPTAPAGRFRAVRRFEIVMEVPLPDDSLALWVSKNCRSRTPPPPPDPTRGPYNCDCTDMDGQSGPRYGDRDKDSWMWSSDHFDATNTYRAFIPDLFEGEGPCFKRKHLGITSQWDAAWVVETKKGFVLRDLELGFSSFISATIDKALLALDIPKPLALPSMGPTRSAAALRAAWADWVSYCQICMGLVLERLVAHGMWDRLRRDDPGLWKDMEQATFFDHPPLGVWFRDTDARVDDIIELISQGVPVFYRWSDELARDPAAAPLRPLLSLPTEGDAPAAPYVETGSPAAKESSLSARRAAVFQMAPRHATRLAAELSVNPGAAARAKAMGIRFDWDSRPLSAAKHDSDSGDDEDEGDAPGWEPRDAAVHTEGFEQGISHGVRSLAQRLGFTEDDLKRLASPEPEPEPICYHLTKDVQLTGRVSAVREAGKRKNTVTNQVARVFRDYEETGGFGFSLAITASPLLESEILATLGRPLTETQLAAMKAELLVYDVGVVDEQLKKLVAAKKFPALEDLVNFCLQNLIRFAVALPAIVPLARDLTAEASVHGSWWVTPDAHLPSMFNHWVGTVEYLLKKKDRVYFAALARGGLLARIARQVIPHSAFPMSPSATTRLQGSPSNVNINGRPYQTDWIDGDEVLVLLGSAGPTDSYARSLWPPLDMFDARYAGVWTQEYETWFKKRFRELKSGARGGRSPRGLCSRRDWDDLLKNSALA</sequence>
<reference evidence="3" key="1">
    <citation type="journal article" date="2012" name="Science">
        <title>The Paleozoic origin of enzymatic lignin decomposition reconstructed from 31 fungal genomes.</title>
        <authorList>
            <person name="Floudas D."/>
            <person name="Binder M."/>
            <person name="Riley R."/>
            <person name="Barry K."/>
            <person name="Blanchette R.A."/>
            <person name="Henrissat B."/>
            <person name="Martinez A.T."/>
            <person name="Otillar R."/>
            <person name="Spatafora J.W."/>
            <person name="Yadav J.S."/>
            <person name="Aerts A."/>
            <person name="Benoit I."/>
            <person name="Boyd A."/>
            <person name="Carlson A."/>
            <person name="Copeland A."/>
            <person name="Coutinho P.M."/>
            <person name="de Vries R.P."/>
            <person name="Ferreira P."/>
            <person name="Findley K."/>
            <person name="Foster B."/>
            <person name="Gaskell J."/>
            <person name="Glotzer D."/>
            <person name="Gorecki P."/>
            <person name="Heitman J."/>
            <person name="Hesse C."/>
            <person name="Hori C."/>
            <person name="Igarashi K."/>
            <person name="Jurgens J.A."/>
            <person name="Kallen N."/>
            <person name="Kersten P."/>
            <person name="Kohler A."/>
            <person name="Kuees U."/>
            <person name="Kumar T.K.A."/>
            <person name="Kuo A."/>
            <person name="LaButti K."/>
            <person name="Larrondo L.F."/>
            <person name="Lindquist E."/>
            <person name="Ling A."/>
            <person name="Lombard V."/>
            <person name="Lucas S."/>
            <person name="Lundell T."/>
            <person name="Martin R."/>
            <person name="McLaughlin D.J."/>
            <person name="Morgenstern I."/>
            <person name="Morin E."/>
            <person name="Murat C."/>
            <person name="Nagy L.G."/>
            <person name="Nolan M."/>
            <person name="Ohm R.A."/>
            <person name="Patyshakuliyeva A."/>
            <person name="Rokas A."/>
            <person name="Ruiz-Duenas F.J."/>
            <person name="Sabat G."/>
            <person name="Salamov A."/>
            <person name="Samejima M."/>
            <person name="Schmutz J."/>
            <person name="Slot J.C."/>
            <person name="St John F."/>
            <person name="Stenlid J."/>
            <person name="Sun H."/>
            <person name="Sun S."/>
            <person name="Syed K."/>
            <person name="Tsang A."/>
            <person name="Wiebenga A."/>
            <person name="Young D."/>
            <person name="Pisabarro A."/>
            <person name="Eastwood D.C."/>
            <person name="Martin F."/>
            <person name="Cullen D."/>
            <person name="Grigoriev I.V."/>
            <person name="Hibbett D.S."/>
        </authorList>
    </citation>
    <scope>NUCLEOTIDE SEQUENCE [LARGE SCALE GENOMIC DNA]</scope>
    <source>
        <strain evidence="3">TFB10046</strain>
    </source>
</reference>
<feature type="region of interest" description="Disordered" evidence="1">
    <location>
        <begin position="407"/>
        <end position="430"/>
    </location>
</feature>
<evidence type="ECO:0000313" key="3">
    <source>
        <dbReference type="Proteomes" id="UP000006514"/>
    </source>
</evidence>
<gene>
    <name evidence="2" type="ORF">AURDEDRAFT_177241</name>
</gene>